<dbReference type="PANTHER" id="PTHR31589">
    <property type="entry name" value="PROTEIN, PUTATIVE (DUF239)-RELATED-RELATED"/>
    <property type="match status" value="1"/>
</dbReference>
<comment type="caution">
    <text evidence="2">The sequence shown here is derived from an EMBL/GenBank/DDBJ whole genome shotgun (WGS) entry which is preliminary data.</text>
</comment>
<gene>
    <name evidence="2" type="ORF">A2U01_0004434</name>
</gene>
<evidence type="ECO:0000313" key="2">
    <source>
        <dbReference type="EMBL" id="MCH83608.1"/>
    </source>
</evidence>
<dbReference type="Pfam" id="PF03080">
    <property type="entry name" value="Neprosin"/>
    <property type="match status" value="1"/>
</dbReference>
<feature type="domain" description="Neprosin PEP catalytic" evidence="1">
    <location>
        <begin position="1"/>
        <end position="194"/>
    </location>
</feature>
<dbReference type="Proteomes" id="UP000265520">
    <property type="component" value="Unassembled WGS sequence"/>
</dbReference>
<dbReference type="EMBL" id="LXQA010005473">
    <property type="protein sequence ID" value="MCH83608.1"/>
    <property type="molecule type" value="Genomic_DNA"/>
</dbReference>
<keyword evidence="3" id="KW-1185">Reference proteome</keyword>
<evidence type="ECO:0000313" key="3">
    <source>
        <dbReference type="Proteomes" id="UP000265520"/>
    </source>
</evidence>
<sequence length="195" mass="21232">MVESGPPTELNTIHAGVGSFASTNYGCSDNTCAGFVQVTEDKSSVLGAIISPTVPVGASDKYCLAVKIQRDQSTGNWWLAIGDSETNIGYWPKEMFNHLNNGASKVRFGGETYASSDLLSPPMGSGRLPKEGYQYSALFGKLQYIDSEYSHIDVISMKPFSDTKPDCYDLKYYDELGKVYRRALMYGGPGGKCDV</sequence>
<evidence type="ECO:0000259" key="1">
    <source>
        <dbReference type="PROSITE" id="PS52045"/>
    </source>
</evidence>
<protein>
    <submittedName>
        <fullName evidence="2">DUF239 domain protein</fullName>
    </submittedName>
</protein>
<dbReference type="PROSITE" id="PS52045">
    <property type="entry name" value="NEPROSIN_PEP_CD"/>
    <property type="match status" value="1"/>
</dbReference>
<dbReference type="PANTHER" id="PTHR31589:SF233">
    <property type="entry name" value="PROTEIN, PUTATIVE (DUF239)-RELATED"/>
    <property type="match status" value="1"/>
</dbReference>
<accession>A0A392M9X7</accession>
<dbReference type="InterPro" id="IPR053168">
    <property type="entry name" value="Glutamic_endopeptidase"/>
</dbReference>
<proteinExistence type="predicted"/>
<name>A0A392M9X7_9FABA</name>
<organism evidence="2 3">
    <name type="scientific">Trifolium medium</name>
    <dbReference type="NCBI Taxonomy" id="97028"/>
    <lineage>
        <taxon>Eukaryota</taxon>
        <taxon>Viridiplantae</taxon>
        <taxon>Streptophyta</taxon>
        <taxon>Embryophyta</taxon>
        <taxon>Tracheophyta</taxon>
        <taxon>Spermatophyta</taxon>
        <taxon>Magnoliopsida</taxon>
        <taxon>eudicotyledons</taxon>
        <taxon>Gunneridae</taxon>
        <taxon>Pentapetalae</taxon>
        <taxon>rosids</taxon>
        <taxon>fabids</taxon>
        <taxon>Fabales</taxon>
        <taxon>Fabaceae</taxon>
        <taxon>Papilionoideae</taxon>
        <taxon>50 kb inversion clade</taxon>
        <taxon>NPAAA clade</taxon>
        <taxon>Hologalegina</taxon>
        <taxon>IRL clade</taxon>
        <taxon>Trifolieae</taxon>
        <taxon>Trifolium</taxon>
    </lineage>
</organism>
<dbReference type="InterPro" id="IPR004314">
    <property type="entry name" value="Neprosin"/>
</dbReference>
<dbReference type="AlphaFoldDB" id="A0A392M9X7"/>
<reference evidence="2 3" key="1">
    <citation type="journal article" date="2018" name="Front. Plant Sci.">
        <title>Red Clover (Trifolium pratense) and Zigzag Clover (T. medium) - A Picture of Genomic Similarities and Differences.</title>
        <authorList>
            <person name="Dluhosova J."/>
            <person name="Istvanek J."/>
            <person name="Nedelnik J."/>
            <person name="Repkova J."/>
        </authorList>
    </citation>
    <scope>NUCLEOTIDE SEQUENCE [LARGE SCALE GENOMIC DNA]</scope>
    <source>
        <strain evidence="3">cv. 10/8</strain>
        <tissue evidence="2">Leaf</tissue>
    </source>
</reference>